<evidence type="ECO:0008006" key="4">
    <source>
        <dbReference type="Google" id="ProtNLM"/>
    </source>
</evidence>
<dbReference type="EMBL" id="SDWS01000002">
    <property type="protein sequence ID" value="RYB92309.1"/>
    <property type="molecule type" value="Genomic_DNA"/>
</dbReference>
<comment type="caution">
    <text evidence="2">The sequence shown here is derived from an EMBL/GenBank/DDBJ whole genome shotgun (WGS) entry which is preliminary data.</text>
</comment>
<evidence type="ECO:0000313" key="3">
    <source>
        <dbReference type="Proteomes" id="UP000291838"/>
    </source>
</evidence>
<dbReference type="OrthoDB" id="5146042at2"/>
<proteinExistence type="predicted"/>
<organism evidence="2 3">
    <name type="scientific">Nocardioides glacieisoli</name>
    <dbReference type="NCBI Taxonomy" id="1168730"/>
    <lineage>
        <taxon>Bacteria</taxon>
        <taxon>Bacillati</taxon>
        <taxon>Actinomycetota</taxon>
        <taxon>Actinomycetes</taxon>
        <taxon>Propionibacteriales</taxon>
        <taxon>Nocardioidaceae</taxon>
        <taxon>Nocardioides</taxon>
    </lineage>
</organism>
<evidence type="ECO:0000313" key="2">
    <source>
        <dbReference type="EMBL" id="RYB92309.1"/>
    </source>
</evidence>
<accession>A0A4Q2RWP0</accession>
<dbReference type="RefSeq" id="WP_129473914.1">
    <property type="nucleotide sequence ID" value="NZ_SDWS01000002.1"/>
</dbReference>
<dbReference type="AlphaFoldDB" id="A0A4Q2RWP0"/>
<reference evidence="2 3" key="1">
    <citation type="submission" date="2019-01" db="EMBL/GenBank/DDBJ databases">
        <title>Novel species of Nocardioides.</title>
        <authorList>
            <person name="Liu Q."/>
            <person name="Xin Y.-H."/>
        </authorList>
    </citation>
    <scope>NUCLEOTIDE SEQUENCE [LARGE SCALE GENOMIC DNA]</scope>
    <source>
        <strain evidence="2 3">HLT3-15</strain>
    </source>
</reference>
<protein>
    <recommendedName>
        <fullName evidence="4">Transcriptional regulator, AbiEi antitoxin, Type IV TA system</fullName>
    </recommendedName>
</protein>
<dbReference type="Proteomes" id="UP000291838">
    <property type="component" value="Unassembled WGS sequence"/>
</dbReference>
<evidence type="ECO:0000256" key="1">
    <source>
        <dbReference type="SAM" id="MobiDB-lite"/>
    </source>
</evidence>
<sequence>MRLDPVADLLSQQDGVVSRRQLLDAELTQAQVDTLLRRRDLVVVHPGTYLSHTGTPTWSQRCWAAVLYAGRSALHLGSALHQPGRGADPSGPIHLAVDWTRRVAPQPGVHLHRVRDLDDLVRWNLSPPRVRLEVAAVETAHRAPDDLAAISALAAVVGARRTVPRRLELEMERRGRLRRRGLLTDLLADLDRGTHSVLEHGYLVRVLRPHGLPQPTSQQEVVSTAVGTEYRDATHADLELVVELDGQLHDGSEARDDDADRDLDDLARGRVTPRLRYRQVFGTPCRTASRLAVLFAARGWGGTPRSCREPGCDVGGSSRHVADDLPH</sequence>
<gene>
    <name evidence="2" type="ORF">EUA06_04950</name>
</gene>
<keyword evidence="3" id="KW-1185">Reference proteome</keyword>
<name>A0A4Q2RWP0_9ACTN</name>
<feature type="region of interest" description="Disordered" evidence="1">
    <location>
        <begin position="302"/>
        <end position="327"/>
    </location>
</feature>